<gene>
    <name evidence="1" type="ORF">IWT25_02304</name>
</gene>
<evidence type="ECO:0000313" key="1">
    <source>
        <dbReference type="EMBL" id="GAX06956.1"/>
    </source>
</evidence>
<dbReference type="Proteomes" id="UP000198414">
    <property type="component" value="Unassembled WGS sequence"/>
</dbReference>
<evidence type="ECO:0000313" key="2">
    <source>
        <dbReference type="Proteomes" id="UP000198414"/>
    </source>
</evidence>
<name>A0A1Z5IZ94_9LACO</name>
<protein>
    <submittedName>
        <fullName evidence="1">Uncharacterized protein</fullName>
    </submittedName>
</protein>
<reference evidence="1 2" key="1">
    <citation type="submission" date="2015-11" db="EMBL/GenBank/DDBJ databases">
        <title>Draft genome sequences of new species of the genus Lactobacillus isolated from orchardgrass silage.</title>
        <authorList>
            <person name="Tohno M."/>
            <person name="Tanizawa Y."/>
            <person name="Arita M."/>
        </authorList>
    </citation>
    <scope>NUCLEOTIDE SEQUENCE [LARGE SCALE GENOMIC DNA]</scope>
    <source>
        <strain evidence="1 2">IWT25</strain>
    </source>
</reference>
<comment type="caution">
    <text evidence="1">The sequence shown here is derived from an EMBL/GenBank/DDBJ whole genome shotgun (WGS) entry which is preliminary data.</text>
</comment>
<accession>A0A1Z5IZ94</accession>
<dbReference type="AlphaFoldDB" id="A0A1Z5IZ94"/>
<dbReference type="RefSeq" id="WP_089121867.1">
    <property type="nucleotide sequence ID" value="NZ_BCMI01000031.1"/>
</dbReference>
<sequence length="164" mass="19187">MTLMLSKEERTLLAKEIVTQEIKYHKLESQKVLRNSREVLEHYRGLKDHISVPMPELSDDQPFSEIDRKLQALAGYRARTEEYVQFIDEVLTKYKQRCMSGTQEQRRKYEVIDQLYLQPKAQTIDALAKRFNSDPSTIRRDVSRATADLKPLLFGVAGLMDMHK</sequence>
<dbReference type="EMBL" id="BCMI01000031">
    <property type="protein sequence ID" value="GAX06956.1"/>
    <property type="molecule type" value="Genomic_DNA"/>
</dbReference>
<dbReference type="OrthoDB" id="2184390at2"/>
<organism evidence="1 2">
    <name type="scientific">Secundilactobacillus pentosiphilus</name>
    <dbReference type="NCBI Taxonomy" id="1714682"/>
    <lineage>
        <taxon>Bacteria</taxon>
        <taxon>Bacillati</taxon>
        <taxon>Bacillota</taxon>
        <taxon>Bacilli</taxon>
        <taxon>Lactobacillales</taxon>
        <taxon>Lactobacillaceae</taxon>
        <taxon>Secundilactobacillus</taxon>
    </lineage>
</organism>
<proteinExistence type="predicted"/>